<evidence type="ECO:0000313" key="2">
    <source>
        <dbReference type="Proteomes" id="UP001501138"/>
    </source>
</evidence>
<evidence type="ECO:0000313" key="1">
    <source>
        <dbReference type="EMBL" id="GAA1721625.1"/>
    </source>
</evidence>
<reference evidence="2" key="1">
    <citation type="journal article" date="2019" name="Int. J. Syst. Evol. Microbiol.">
        <title>The Global Catalogue of Microorganisms (GCM) 10K type strain sequencing project: providing services to taxonomists for standard genome sequencing and annotation.</title>
        <authorList>
            <consortium name="The Broad Institute Genomics Platform"/>
            <consortium name="The Broad Institute Genome Sequencing Center for Infectious Disease"/>
            <person name="Wu L."/>
            <person name="Ma J."/>
        </authorList>
    </citation>
    <scope>NUCLEOTIDE SEQUENCE [LARGE SCALE GENOMIC DNA]</scope>
    <source>
        <strain evidence="2">JCM 15589</strain>
    </source>
</reference>
<protein>
    <recommendedName>
        <fullName evidence="3">MOSC domain-containing protein</fullName>
    </recommendedName>
</protein>
<keyword evidence="2" id="KW-1185">Reference proteome</keyword>
<proteinExistence type="predicted"/>
<dbReference type="Proteomes" id="UP001501138">
    <property type="component" value="Unassembled WGS sequence"/>
</dbReference>
<gene>
    <name evidence="1" type="ORF">GCM10009809_16610</name>
</gene>
<dbReference type="EMBL" id="BAAAPM010000003">
    <property type="protein sequence ID" value="GAA1721625.1"/>
    <property type="molecule type" value="Genomic_DNA"/>
</dbReference>
<accession>A0ABP4VBL3</accession>
<organism evidence="1 2">
    <name type="scientific">Isoptericola hypogeus</name>
    <dbReference type="NCBI Taxonomy" id="300179"/>
    <lineage>
        <taxon>Bacteria</taxon>
        <taxon>Bacillati</taxon>
        <taxon>Actinomycetota</taxon>
        <taxon>Actinomycetes</taxon>
        <taxon>Micrococcales</taxon>
        <taxon>Promicromonosporaceae</taxon>
        <taxon>Isoptericola</taxon>
    </lineage>
</organism>
<sequence length="113" mass="12262">MRLLRRPQLGDEHRVRLVVADADLVEQAARVCQLRAVLREVRDKLVTPAGGRAERADVRVGNAVTLAGTGDTAQIPECDGWRPCSACRSWNAGRRGEVLVAPGEVIAVRAIRA</sequence>
<evidence type="ECO:0008006" key="3">
    <source>
        <dbReference type="Google" id="ProtNLM"/>
    </source>
</evidence>
<name>A0ABP4VBL3_9MICO</name>
<comment type="caution">
    <text evidence="1">The sequence shown here is derived from an EMBL/GenBank/DDBJ whole genome shotgun (WGS) entry which is preliminary data.</text>
</comment>